<dbReference type="InterPro" id="IPR027268">
    <property type="entry name" value="Peptidase_M4/M1_CTD_sf"/>
</dbReference>
<proteinExistence type="predicted"/>
<gene>
    <name evidence="2" type="ORF">S01H1_02762</name>
</gene>
<reference evidence="2" key="1">
    <citation type="journal article" date="2014" name="Front. Microbiol.">
        <title>High frequency of phylogenetically diverse reductive dehalogenase-homologous genes in deep subseafloor sedimentary metagenomes.</title>
        <authorList>
            <person name="Kawai M."/>
            <person name="Futagami T."/>
            <person name="Toyoda A."/>
            <person name="Takaki Y."/>
            <person name="Nishi S."/>
            <person name="Hori S."/>
            <person name="Arai W."/>
            <person name="Tsubouchi T."/>
            <person name="Morono Y."/>
            <person name="Uchiyama I."/>
            <person name="Ito T."/>
            <person name="Fujiyama A."/>
            <person name="Inagaki F."/>
            <person name="Takami H."/>
        </authorList>
    </citation>
    <scope>NUCLEOTIDE SEQUENCE</scope>
    <source>
        <strain evidence="2">Expedition CK06-06</strain>
    </source>
</reference>
<evidence type="ECO:0000313" key="2">
    <source>
        <dbReference type="EMBL" id="GAF71163.1"/>
    </source>
</evidence>
<evidence type="ECO:0000259" key="1">
    <source>
        <dbReference type="Pfam" id="PF05299"/>
    </source>
</evidence>
<feature type="domain" description="Peptidase M61 catalytic" evidence="1">
    <location>
        <begin position="111"/>
        <end position="157"/>
    </location>
</feature>
<comment type="caution">
    <text evidence="2">The sequence shown here is derived from an EMBL/GenBank/DDBJ whole genome shotgun (WGS) entry which is preliminary data.</text>
</comment>
<sequence>LELRNGSQFIKLEIEDRFSKNEKDRIESWLIHSADALKLAYGQWPSDYFLVNVTVGTSESSPVPWGQVNRGKYPSVSLVVDPRSTLHDLREDWTIYHELSHLLIPYEGGGDLWFSEGLASYYQNILQARAGMLDERYMWQKLYNGFERGRKQSFLSIFTLSRLSDQIRINHHYMRIYWSGALFWLEADVALRRLNKGMTLDKALLELKKCCHKKSLSPLEISVKLDEISKTKHFTRLFEKYTKSRRIPAYDSLLSSLGVTINDGKVKLSDDSRLSPVRN</sequence>
<dbReference type="Gene3D" id="1.10.390.10">
    <property type="entry name" value="Neutral Protease Domain 2"/>
    <property type="match status" value="1"/>
</dbReference>
<accession>X0RQV6</accession>
<feature type="non-terminal residue" evidence="2">
    <location>
        <position position="279"/>
    </location>
</feature>
<dbReference type="AlphaFoldDB" id="X0RQV6"/>
<dbReference type="SUPFAM" id="SSF55486">
    <property type="entry name" value="Metalloproteases ('zincins'), catalytic domain"/>
    <property type="match status" value="1"/>
</dbReference>
<dbReference type="InterPro" id="IPR007963">
    <property type="entry name" value="Peptidase_M61_catalytic"/>
</dbReference>
<protein>
    <recommendedName>
        <fullName evidence="1">Peptidase M61 catalytic domain-containing protein</fullName>
    </recommendedName>
</protein>
<organism evidence="2">
    <name type="scientific">marine sediment metagenome</name>
    <dbReference type="NCBI Taxonomy" id="412755"/>
    <lineage>
        <taxon>unclassified sequences</taxon>
        <taxon>metagenomes</taxon>
        <taxon>ecological metagenomes</taxon>
    </lineage>
</organism>
<feature type="non-terminal residue" evidence="2">
    <location>
        <position position="1"/>
    </location>
</feature>
<dbReference type="Pfam" id="PF05299">
    <property type="entry name" value="Peptidase_M61"/>
    <property type="match status" value="1"/>
</dbReference>
<name>X0RQV6_9ZZZZ</name>
<dbReference type="EMBL" id="BARS01001388">
    <property type="protein sequence ID" value="GAF71163.1"/>
    <property type="molecule type" value="Genomic_DNA"/>
</dbReference>